<evidence type="ECO:0000256" key="1">
    <source>
        <dbReference type="ARBA" id="ARBA00004141"/>
    </source>
</evidence>
<evidence type="ECO:0000256" key="3">
    <source>
        <dbReference type="ARBA" id="ARBA00022448"/>
    </source>
</evidence>
<evidence type="ECO:0000256" key="4">
    <source>
        <dbReference type="ARBA" id="ARBA00022692"/>
    </source>
</evidence>
<evidence type="ECO:0000256" key="8">
    <source>
        <dbReference type="SAM" id="Phobius"/>
    </source>
</evidence>
<dbReference type="AlphaFoldDB" id="A0A918HYF2"/>
<feature type="transmembrane region" description="Helical" evidence="8">
    <location>
        <begin position="329"/>
        <end position="351"/>
    </location>
</feature>
<dbReference type="PANTHER" id="PTHR31806:SF1">
    <property type="entry name" value="PURINE-CYTOSINE PERMEASE FCY2-RELATED"/>
    <property type="match status" value="1"/>
</dbReference>
<evidence type="ECO:0000313" key="10">
    <source>
        <dbReference type="Proteomes" id="UP000636661"/>
    </source>
</evidence>
<keyword evidence="3 7" id="KW-0813">Transport</keyword>
<feature type="transmembrane region" description="Helical" evidence="8">
    <location>
        <begin position="32"/>
        <end position="53"/>
    </location>
</feature>
<protein>
    <submittedName>
        <fullName evidence="9">Allantoin permease</fullName>
    </submittedName>
</protein>
<feature type="transmembrane region" description="Helical" evidence="8">
    <location>
        <begin position="146"/>
        <end position="168"/>
    </location>
</feature>
<comment type="subcellular location">
    <subcellularLocation>
        <location evidence="1">Membrane</location>
        <topology evidence="1">Multi-pass membrane protein</topology>
    </subcellularLocation>
</comment>
<keyword evidence="10" id="KW-1185">Reference proteome</keyword>
<gene>
    <name evidence="9" type="ORF">GCM10010274_34070</name>
</gene>
<evidence type="ECO:0000256" key="2">
    <source>
        <dbReference type="ARBA" id="ARBA00008974"/>
    </source>
</evidence>
<dbReference type="PIRSF" id="PIRSF002744">
    <property type="entry name" value="Pur-cyt_permease"/>
    <property type="match status" value="1"/>
</dbReference>
<evidence type="ECO:0000256" key="6">
    <source>
        <dbReference type="ARBA" id="ARBA00023136"/>
    </source>
</evidence>
<dbReference type="PANTHER" id="PTHR31806">
    <property type="entry name" value="PURINE-CYTOSINE PERMEASE FCY2-RELATED"/>
    <property type="match status" value="1"/>
</dbReference>
<reference evidence="9" key="2">
    <citation type="submission" date="2020-09" db="EMBL/GenBank/DDBJ databases">
        <authorList>
            <person name="Sun Q."/>
            <person name="Ohkuma M."/>
        </authorList>
    </citation>
    <scope>NUCLEOTIDE SEQUENCE</scope>
    <source>
        <strain evidence="9">JCM 4391</strain>
    </source>
</reference>
<organism evidence="9 10">
    <name type="scientific">Streptomyces lavendofoliae</name>
    <dbReference type="NCBI Taxonomy" id="67314"/>
    <lineage>
        <taxon>Bacteria</taxon>
        <taxon>Bacillati</taxon>
        <taxon>Actinomycetota</taxon>
        <taxon>Actinomycetes</taxon>
        <taxon>Kitasatosporales</taxon>
        <taxon>Streptomycetaceae</taxon>
        <taxon>Streptomyces</taxon>
    </lineage>
</organism>
<evidence type="ECO:0000313" key="9">
    <source>
        <dbReference type="EMBL" id="GGU43366.1"/>
    </source>
</evidence>
<dbReference type="Gene3D" id="1.10.4160.10">
    <property type="entry name" value="Hydantoin permease"/>
    <property type="match status" value="1"/>
</dbReference>
<comment type="caution">
    <text evidence="9">The sequence shown here is derived from an EMBL/GenBank/DDBJ whole genome shotgun (WGS) entry which is preliminary data.</text>
</comment>
<feature type="transmembrane region" description="Helical" evidence="8">
    <location>
        <begin position="175"/>
        <end position="193"/>
    </location>
</feature>
<evidence type="ECO:0000256" key="7">
    <source>
        <dbReference type="PIRNR" id="PIRNR002744"/>
    </source>
</evidence>
<name>A0A918HYF2_9ACTN</name>
<feature type="transmembrane region" description="Helical" evidence="8">
    <location>
        <begin position="399"/>
        <end position="423"/>
    </location>
</feature>
<proteinExistence type="inferred from homology"/>
<dbReference type="Pfam" id="PF02133">
    <property type="entry name" value="Transp_cyt_pur"/>
    <property type="match status" value="1"/>
</dbReference>
<evidence type="ECO:0000256" key="5">
    <source>
        <dbReference type="ARBA" id="ARBA00022989"/>
    </source>
</evidence>
<feature type="transmembrane region" description="Helical" evidence="8">
    <location>
        <begin position="205"/>
        <end position="226"/>
    </location>
</feature>
<keyword evidence="5 8" id="KW-1133">Transmembrane helix</keyword>
<feature type="transmembrane region" description="Helical" evidence="8">
    <location>
        <begin position="59"/>
        <end position="82"/>
    </location>
</feature>
<feature type="transmembrane region" description="Helical" evidence="8">
    <location>
        <begin position="288"/>
        <end position="308"/>
    </location>
</feature>
<dbReference type="Proteomes" id="UP000636661">
    <property type="component" value="Unassembled WGS sequence"/>
</dbReference>
<reference evidence="9" key="1">
    <citation type="journal article" date="2014" name="Int. J. Syst. Evol. Microbiol.">
        <title>Complete genome sequence of Corynebacterium casei LMG S-19264T (=DSM 44701T), isolated from a smear-ripened cheese.</title>
        <authorList>
            <consortium name="US DOE Joint Genome Institute (JGI-PGF)"/>
            <person name="Walter F."/>
            <person name="Albersmeier A."/>
            <person name="Kalinowski J."/>
            <person name="Ruckert C."/>
        </authorList>
    </citation>
    <scope>NUCLEOTIDE SEQUENCE</scope>
    <source>
        <strain evidence="9">JCM 4391</strain>
    </source>
</reference>
<dbReference type="RefSeq" id="WP_189551701.1">
    <property type="nucleotide sequence ID" value="NZ_BMTP01000008.1"/>
</dbReference>
<keyword evidence="6 7" id="KW-0472">Membrane</keyword>
<comment type="similarity">
    <text evidence="2 7">Belongs to the purine-cytosine permease (2.A.39) family.</text>
</comment>
<feature type="transmembrane region" description="Helical" evidence="8">
    <location>
        <begin position="443"/>
        <end position="459"/>
    </location>
</feature>
<dbReference type="InterPro" id="IPR001248">
    <property type="entry name" value="Pur-cyt_permease"/>
</dbReference>
<sequence>MSHASETEGAIETRGLEPVPDAERTGHLRELFPTWVAANISVLLLTMGAGLVVSNGLNFWQVLTVAIAAPVLSYGIVGLVSIAGKRGGSPGMALSRAVFGQRGNLFPGTLIWVARWGWETINAVTGAYAVLTVLDLLFGIGSSTPLIVVTLVLFVSATFLVSGLGINALRVCSTWSTYLFGAFSVLVLVYLVAGTDWSAVFARPAGSTAMMIAGIGTIAAGGISWVPSGPDFTRYLPRTVSSGAVVASTVGGAGIVVLPMVLMGAVMAVSTPSLASAQDPVSFIGELLPTWISVPYLVIALIGMLLINSMSMYSAGFTAQTLGITVPRAWAVSVNAVISLVFGFLLMVVATSFIGSFISFLTLLAVAFSAWIGVFGVDMTRRRSYDAEALMDTTRTSAYWYRGGFAWQAMTAWGVALMVGLLFTKVDWFAGPLAGSWVGANGLGWLVTIVVAATLYAVLPRTPGKAADDGSEPGSVSVTACV</sequence>
<dbReference type="GO" id="GO:0022857">
    <property type="term" value="F:transmembrane transporter activity"/>
    <property type="evidence" value="ECO:0007669"/>
    <property type="project" value="InterPro"/>
</dbReference>
<feature type="transmembrane region" description="Helical" evidence="8">
    <location>
        <begin position="246"/>
        <end position="268"/>
    </location>
</feature>
<dbReference type="InterPro" id="IPR026030">
    <property type="entry name" value="Pur-cyt_permease_Fcy2/21/22"/>
</dbReference>
<dbReference type="EMBL" id="BMTP01000008">
    <property type="protein sequence ID" value="GGU43366.1"/>
    <property type="molecule type" value="Genomic_DNA"/>
</dbReference>
<keyword evidence="4 8" id="KW-0812">Transmembrane</keyword>
<accession>A0A918HYF2</accession>
<feature type="transmembrane region" description="Helical" evidence="8">
    <location>
        <begin position="357"/>
        <end position="378"/>
    </location>
</feature>
<dbReference type="GO" id="GO:0005886">
    <property type="term" value="C:plasma membrane"/>
    <property type="evidence" value="ECO:0007669"/>
    <property type="project" value="TreeGrafter"/>
</dbReference>